<evidence type="ECO:0000256" key="4">
    <source>
        <dbReference type="ARBA" id="ARBA00022723"/>
    </source>
</evidence>
<evidence type="ECO:0000256" key="12">
    <source>
        <dbReference type="ARBA" id="ARBA00023186"/>
    </source>
</evidence>
<dbReference type="STRING" id="50990.A0A4Y7QMZ2"/>
<keyword evidence="3 13" id="KW-0813">Transport</keyword>
<keyword evidence="12 13" id="KW-0143">Chaperone</keyword>
<dbReference type="VEuPathDB" id="FungiDB:BD410DRAFT_781283"/>
<evidence type="ECO:0000313" key="16">
    <source>
        <dbReference type="Proteomes" id="UP000294933"/>
    </source>
</evidence>
<comment type="function">
    <text evidence="13">Mitochondrial intermembrane chaperone that participates in the import and insertion of some multi-pass transmembrane proteins into the mitochondrial inner membrane. Also required for the transfer of beta-barrel precursors from the TOM complex to the sorting and assembly machinery (SAM complex) of the outer membrane. Acts as a chaperone-like protein that protects the hydrophobic precursors from aggregation and guide them through the mitochondrial intermembrane space.</text>
</comment>
<dbReference type="GO" id="GO:0005743">
    <property type="term" value="C:mitochondrial inner membrane"/>
    <property type="evidence" value="ECO:0007669"/>
    <property type="project" value="UniProtKB-SubCell"/>
</dbReference>
<evidence type="ECO:0000313" key="15">
    <source>
        <dbReference type="EMBL" id="TDL28746.1"/>
    </source>
</evidence>
<dbReference type="Proteomes" id="UP000294933">
    <property type="component" value="Unassembled WGS sequence"/>
</dbReference>
<dbReference type="AlphaFoldDB" id="A0A4Y7QMZ2"/>
<evidence type="ECO:0000256" key="1">
    <source>
        <dbReference type="ARBA" id="ARBA00004137"/>
    </source>
</evidence>
<dbReference type="GO" id="GO:0046872">
    <property type="term" value="F:metal ion binding"/>
    <property type="evidence" value="ECO:0007669"/>
    <property type="project" value="UniProtKB-KW"/>
</dbReference>
<keyword evidence="8 13" id="KW-0811">Translocation</keyword>
<evidence type="ECO:0000256" key="11">
    <source>
        <dbReference type="ARBA" id="ARBA00023157"/>
    </source>
</evidence>
<comment type="subunit">
    <text evidence="13">Heterohexamer.</text>
</comment>
<evidence type="ECO:0000256" key="6">
    <source>
        <dbReference type="ARBA" id="ARBA00022833"/>
    </source>
</evidence>
<keyword evidence="4" id="KW-0479">Metal-binding</keyword>
<keyword evidence="16" id="KW-1185">Reference proteome</keyword>
<dbReference type="Gene3D" id="1.10.287.810">
    <property type="entry name" value="Mitochondrial import inner membrane translocase subunit tim13 like domains"/>
    <property type="match status" value="1"/>
</dbReference>
<dbReference type="PANTHER" id="PTHR11038:SF16">
    <property type="entry name" value="MITOCHONDRIAL IMPORT INNER MEMBRANE TRANSLOCASE SUBUNIT TIM10"/>
    <property type="match status" value="1"/>
</dbReference>
<evidence type="ECO:0000256" key="13">
    <source>
        <dbReference type="RuleBase" id="RU367043"/>
    </source>
</evidence>
<evidence type="ECO:0000256" key="5">
    <source>
        <dbReference type="ARBA" id="ARBA00022792"/>
    </source>
</evidence>
<evidence type="ECO:0000256" key="2">
    <source>
        <dbReference type="ARBA" id="ARBA00006720"/>
    </source>
</evidence>
<dbReference type="Pfam" id="PF02953">
    <property type="entry name" value="zf-Tim10_DDP"/>
    <property type="match status" value="1"/>
</dbReference>
<dbReference type="EMBL" id="ML170157">
    <property type="protein sequence ID" value="TDL28746.1"/>
    <property type="molecule type" value="Genomic_DNA"/>
</dbReference>
<keyword evidence="6" id="KW-0862">Zinc</keyword>
<keyword evidence="10" id="KW-0472">Membrane</keyword>
<evidence type="ECO:0000256" key="8">
    <source>
        <dbReference type="ARBA" id="ARBA00023010"/>
    </source>
</evidence>
<gene>
    <name evidence="15" type="ORF">BD410DRAFT_781283</name>
</gene>
<dbReference type="InterPro" id="IPR004217">
    <property type="entry name" value="Tim10-like"/>
</dbReference>
<organism evidence="15 16">
    <name type="scientific">Rickenella mellea</name>
    <dbReference type="NCBI Taxonomy" id="50990"/>
    <lineage>
        <taxon>Eukaryota</taxon>
        <taxon>Fungi</taxon>
        <taxon>Dikarya</taxon>
        <taxon>Basidiomycota</taxon>
        <taxon>Agaricomycotina</taxon>
        <taxon>Agaricomycetes</taxon>
        <taxon>Hymenochaetales</taxon>
        <taxon>Rickenellaceae</taxon>
        <taxon>Rickenella</taxon>
    </lineage>
</organism>
<keyword evidence="5 13" id="KW-0999">Mitochondrion inner membrane</keyword>
<name>A0A4Y7QMZ2_9AGAM</name>
<keyword evidence="9 13" id="KW-0496">Mitochondrion</keyword>
<evidence type="ECO:0000256" key="7">
    <source>
        <dbReference type="ARBA" id="ARBA00022927"/>
    </source>
</evidence>
<keyword evidence="11 13" id="KW-1015">Disulfide bond</keyword>
<dbReference type="OrthoDB" id="274922at2759"/>
<evidence type="ECO:0000256" key="10">
    <source>
        <dbReference type="ARBA" id="ARBA00023136"/>
    </source>
</evidence>
<feature type="domain" description="Tim10-like" evidence="14">
    <location>
        <begin position="22"/>
        <end position="84"/>
    </location>
</feature>
<evidence type="ECO:0000256" key="9">
    <source>
        <dbReference type="ARBA" id="ARBA00023128"/>
    </source>
</evidence>
<evidence type="ECO:0000259" key="14">
    <source>
        <dbReference type="Pfam" id="PF02953"/>
    </source>
</evidence>
<dbReference type="InterPro" id="IPR035427">
    <property type="entry name" value="Tim10-like_dom_sf"/>
</dbReference>
<dbReference type="GO" id="GO:0045039">
    <property type="term" value="P:protein insertion into mitochondrial inner membrane"/>
    <property type="evidence" value="ECO:0007669"/>
    <property type="project" value="TreeGrafter"/>
</dbReference>
<reference evidence="15 16" key="1">
    <citation type="submission" date="2018-06" db="EMBL/GenBank/DDBJ databases">
        <title>A transcriptomic atlas of mushroom development highlights an independent origin of complex multicellularity.</title>
        <authorList>
            <consortium name="DOE Joint Genome Institute"/>
            <person name="Krizsan K."/>
            <person name="Almasi E."/>
            <person name="Merenyi Z."/>
            <person name="Sahu N."/>
            <person name="Viragh M."/>
            <person name="Koszo T."/>
            <person name="Mondo S."/>
            <person name="Kiss B."/>
            <person name="Balint B."/>
            <person name="Kues U."/>
            <person name="Barry K."/>
            <person name="Hegedus J.C."/>
            <person name="Henrissat B."/>
            <person name="Johnson J."/>
            <person name="Lipzen A."/>
            <person name="Ohm R."/>
            <person name="Nagy I."/>
            <person name="Pangilinan J."/>
            <person name="Yan J."/>
            <person name="Xiong Y."/>
            <person name="Grigoriev I.V."/>
            <person name="Hibbett D.S."/>
            <person name="Nagy L.G."/>
        </authorList>
    </citation>
    <scope>NUCLEOTIDE SEQUENCE [LARGE SCALE GENOMIC DNA]</scope>
    <source>
        <strain evidence="15 16">SZMC22713</strain>
    </source>
</reference>
<keyword evidence="7 13" id="KW-0653">Protein transport</keyword>
<comment type="subcellular location">
    <subcellularLocation>
        <location evidence="1 13">Mitochondrion inner membrane</location>
        <topology evidence="1 13">Peripheral membrane protein</topology>
        <orientation evidence="1 13">Intermembrane side</orientation>
    </subcellularLocation>
</comment>
<dbReference type="GO" id="GO:0015031">
    <property type="term" value="P:protein transport"/>
    <property type="evidence" value="ECO:0007669"/>
    <property type="project" value="UniProtKB-KW"/>
</dbReference>
<accession>A0A4Y7QMZ2</accession>
<dbReference type="SUPFAM" id="SSF144122">
    <property type="entry name" value="Tim10-like"/>
    <property type="match status" value="1"/>
</dbReference>
<evidence type="ECO:0000256" key="3">
    <source>
        <dbReference type="ARBA" id="ARBA00022448"/>
    </source>
</evidence>
<dbReference type="PANTHER" id="PTHR11038">
    <property type="entry name" value="MITOCHONDRIAL IMPORT INNER MEMBRANE TRANSLOCASE SUBUNIT TIM10"/>
    <property type="match status" value="1"/>
</dbReference>
<proteinExistence type="inferred from homology"/>
<protein>
    <recommendedName>
        <fullName evidence="13">Mitochondrial import inner membrane translocase subunit</fullName>
    </recommendedName>
</protein>
<sequence length="100" mass="10694">MSFLGRGASSSNQGGMNTEKLEMAMTELDMVTDVFNRLVSVCHSKCINTRYAEPDLNKGESVCIDRCVAKFFEVNKKVGEKMQAMGANATAGGGSSFGSL</sequence>
<comment type="similarity">
    <text evidence="2 13">Belongs to the small Tim family.</text>
</comment>
<dbReference type="FunFam" id="1.10.287.810:FF:000002">
    <property type="entry name" value="Mitochondrial import inner membrane translocase subunit tim10"/>
    <property type="match status" value="1"/>
</dbReference>
<comment type="domain">
    <text evidence="13">The twin CX3C motif contains 4 conserved Cys residues that form 2 disulfide bonds in the mitochondrial intermembrane space.</text>
</comment>